<keyword evidence="16" id="KW-1185">Reference proteome</keyword>
<evidence type="ECO:0000256" key="3">
    <source>
        <dbReference type="ARBA" id="ARBA00007737"/>
    </source>
</evidence>
<comment type="subcellular location">
    <subcellularLocation>
        <location evidence="1">Membrane</location>
        <topology evidence="1">Single-pass type II membrane protein</topology>
    </subcellularLocation>
</comment>
<reference evidence="15 16" key="4">
    <citation type="journal article" date="2011" name="BMC Genomics">
        <title>RNA-Seq improves annotation of protein-coding genes in the cucumber genome.</title>
        <authorList>
            <person name="Li Z."/>
            <person name="Zhang Z."/>
            <person name="Yan P."/>
            <person name="Huang S."/>
            <person name="Fei Z."/>
            <person name="Lin K."/>
        </authorList>
    </citation>
    <scope>NUCLEOTIDE SEQUENCE [LARGE SCALE GENOMIC DNA]</scope>
    <source>
        <strain evidence="16">cv. 9930</strain>
    </source>
</reference>
<organism evidence="15 16">
    <name type="scientific">Cucumis sativus</name>
    <name type="common">Cucumber</name>
    <dbReference type="NCBI Taxonomy" id="3659"/>
    <lineage>
        <taxon>Eukaryota</taxon>
        <taxon>Viridiplantae</taxon>
        <taxon>Streptophyta</taxon>
        <taxon>Embryophyta</taxon>
        <taxon>Tracheophyta</taxon>
        <taxon>Spermatophyta</taxon>
        <taxon>Magnoliopsida</taxon>
        <taxon>eudicotyledons</taxon>
        <taxon>Gunneridae</taxon>
        <taxon>Pentapetalae</taxon>
        <taxon>rosids</taxon>
        <taxon>fabids</taxon>
        <taxon>Cucurbitales</taxon>
        <taxon>Cucurbitaceae</taxon>
        <taxon>Benincaseae</taxon>
        <taxon>Cucumis</taxon>
    </lineage>
</organism>
<keyword evidence="4" id="KW-0328">Glycosyltransferase</keyword>
<evidence type="ECO:0000256" key="11">
    <source>
        <dbReference type="ARBA" id="ARBA00023253"/>
    </source>
</evidence>
<comment type="similarity">
    <text evidence="3">Belongs to the glycosyltransferase GT106 family.</text>
</comment>
<feature type="transmembrane region" description="Helical" evidence="14">
    <location>
        <begin position="50"/>
        <end position="70"/>
    </location>
</feature>
<dbReference type="InterPro" id="IPR019378">
    <property type="entry name" value="GDP-Fuc_O-FucTrfase"/>
</dbReference>
<dbReference type="Gramene" id="KGN53771">
    <property type="protein sequence ID" value="KGN53771"/>
    <property type="gene ID" value="Csa_4G125420"/>
</dbReference>
<reference evidence="15 16" key="2">
    <citation type="journal article" date="2009" name="PLoS ONE">
        <title>An integrated genetic and cytogenetic map of the cucumber genome.</title>
        <authorList>
            <person name="Ren Y."/>
            <person name="Zhang Z."/>
            <person name="Liu J."/>
            <person name="Staub J.E."/>
            <person name="Han Y."/>
            <person name="Cheng Z."/>
            <person name="Li X."/>
            <person name="Lu J."/>
            <person name="Miao H."/>
            <person name="Kang H."/>
            <person name="Xie B."/>
            <person name="Gu X."/>
            <person name="Wang X."/>
            <person name="Du Y."/>
            <person name="Jin W."/>
            <person name="Huang S."/>
        </authorList>
    </citation>
    <scope>NUCLEOTIDE SEQUENCE [LARGE SCALE GENOMIC DNA]</scope>
    <source>
        <strain evidence="16">cv. 9930</strain>
    </source>
</reference>
<evidence type="ECO:0000256" key="8">
    <source>
        <dbReference type="ARBA" id="ARBA00022989"/>
    </source>
</evidence>
<keyword evidence="8 14" id="KW-1133">Transmembrane helix</keyword>
<keyword evidence="6 14" id="KW-0812">Transmembrane</keyword>
<keyword evidence="10" id="KW-0325">Glycoprotein</keyword>
<dbReference type="AlphaFoldDB" id="A0A0A0L0V2"/>
<keyword evidence="11" id="KW-0294">Fucose metabolism</keyword>
<gene>
    <name evidence="15" type="ORF">Csa_4G125420</name>
</gene>
<keyword evidence="5" id="KW-0808">Transferase</keyword>
<dbReference type="FunFam" id="3.40.50.11350:FF:000011">
    <property type="entry name" value="O-fucosyltransferase 28"/>
    <property type="match status" value="1"/>
</dbReference>
<evidence type="ECO:0000313" key="16">
    <source>
        <dbReference type="Proteomes" id="UP000029981"/>
    </source>
</evidence>
<dbReference type="OMA" id="HESFIIR"/>
<evidence type="ECO:0000256" key="6">
    <source>
        <dbReference type="ARBA" id="ARBA00022692"/>
    </source>
</evidence>
<keyword evidence="7" id="KW-0735">Signal-anchor</keyword>
<evidence type="ECO:0000256" key="1">
    <source>
        <dbReference type="ARBA" id="ARBA00004606"/>
    </source>
</evidence>
<dbReference type="GO" id="GO:0016020">
    <property type="term" value="C:membrane"/>
    <property type="evidence" value="ECO:0007669"/>
    <property type="project" value="UniProtKB-SubCell"/>
</dbReference>
<protein>
    <recommendedName>
        <fullName evidence="13">O-fucosyltransferase family protein</fullName>
    </recommendedName>
</protein>
<dbReference type="PANTHER" id="PTHR31741">
    <property type="entry name" value="OS02G0726500 PROTEIN-RELATED"/>
    <property type="match status" value="1"/>
</dbReference>
<dbReference type="Pfam" id="PF10250">
    <property type="entry name" value="O-FucT"/>
    <property type="match status" value="1"/>
</dbReference>
<sequence>MCKMKESDHKSHYSHDWEMGFRFSDEEKVDKFKNSITVSRSRMKLWMTRAITTVLLWTCFVQLMALGELWRPKLFVTWPSRCCHFDSPMPLQSSSSSLPYKVFLPPKRVYKSNGYLMVSCNGGLNQMRAAICDMVAIARYLNLTLIVPNLDKTSFWADPSDFEDIFDLEHFVLSLRDQVRILRKLPPRLERRYESRMIYSLSPISWSNMSYYLNQILPLVQKYKVVHLNKTDTRLSNNGLPIEVQKLRCRANFNALRFTSQIEELGRKVVQMLRDKGPFLVLHLRYEMDMLAFSGCTRGCTNDEVDELTRMRYAYPWWKEKVIDSDLKRKEGLCPLTPEETSLVLSALGIDHNVQIYIASGEIYGGERRMEALASAFPNLVRKETLLKPSDLRFFQNRSSQMAALDYLVSLESDIYIPTYDGNMAKVVEGHRRFLGFKKTVLLDRKLVVSLIDQYSNGLLGWDEFSSAMKEGHSDQNGSSKTRVVIPDRPKEEDYFYSNPHECLGAWEWPLRSS</sequence>
<dbReference type="KEGG" id="csv:101209424"/>
<evidence type="ECO:0000256" key="9">
    <source>
        <dbReference type="ARBA" id="ARBA00023136"/>
    </source>
</evidence>
<keyword evidence="12" id="KW-0119">Carbohydrate metabolism</keyword>
<evidence type="ECO:0000256" key="13">
    <source>
        <dbReference type="ARBA" id="ARBA00030350"/>
    </source>
</evidence>
<evidence type="ECO:0000256" key="10">
    <source>
        <dbReference type="ARBA" id="ARBA00023180"/>
    </source>
</evidence>
<evidence type="ECO:0000256" key="5">
    <source>
        <dbReference type="ARBA" id="ARBA00022679"/>
    </source>
</evidence>
<dbReference type="CDD" id="cd11299">
    <property type="entry name" value="O-FucT_plant"/>
    <property type="match status" value="1"/>
</dbReference>
<evidence type="ECO:0000256" key="7">
    <source>
        <dbReference type="ARBA" id="ARBA00022968"/>
    </source>
</evidence>
<name>A0A0A0L0V2_CUCSA</name>
<proteinExistence type="inferred from homology"/>
<reference evidence="15 16" key="3">
    <citation type="journal article" date="2010" name="BMC Genomics">
        <title>Transcriptome sequencing and comparative analysis of cucumber flowers with different sex types.</title>
        <authorList>
            <person name="Guo S."/>
            <person name="Zheng Y."/>
            <person name="Joung J.G."/>
            <person name="Liu S."/>
            <person name="Zhang Z."/>
            <person name="Crasta O.R."/>
            <person name="Sobral B.W."/>
            <person name="Xu Y."/>
            <person name="Huang S."/>
            <person name="Fei Z."/>
        </authorList>
    </citation>
    <scope>NUCLEOTIDE SEQUENCE [LARGE SCALE GENOMIC DNA]</scope>
    <source>
        <strain evidence="16">cv. 9930</strain>
    </source>
</reference>
<dbReference type="PANTHER" id="PTHR31741:SF69">
    <property type="entry name" value="RHAMNOGALACTURONAN I RHAMNOSYLTRANSFERASE 1"/>
    <property type="match status" value="1"/>
</dbReference>
<dbReference type="EMBL" id="CM002925">
    <property type="protein sequence ID" value="KGN53771.1"/>
    <property type="molecule type" value="Genomic_DNA"/>
</dbReference>
<accession>A0A0A0L0V2</accession>
<dbReference type="GO" id="GO:0006004">
    <property type="term" value="P:fucose metabolic process"/>
    <property type="evidence" value="ECO:0007669"/>
    <property type="project" value="UniProtKB-KW"/>
</dbReference>
<comment type="pathway">
    <text evidence="2">Glycan metabolism.</text>
</comment>
<dbReference type="GO" id="GO:0005737">
    <property type="term" value="C:cytoplasm"/>
    <property type="evidence" value="ECO:0000318"/>
    <property type="project" value="GO_Central"/>
</dbReference>
<evidence type="ECO:0000313" key="15">
    <source>
        <dbReference type="EMBL" id="KGN53771.1"/>
    </source>
</evidence>
<keyword evidence="9 14" id="KW-0472">Membrane</keyword>
<evidence type="ECO:0000256" key="14">
    <source>
        <dbReference type="SAM" id="Phobius"/>
    </source>
</evidence>
<dbReference type="GO" id="GO:0016757">
    <property type="term" value="F:glycosyltransferase activity"/>
    <property type="evidence" value="ECO:0007669"/>
    <property type="project" value="UniProtKB-KW"/>
</dbReference>
<evidence type="ECO:0000256" key="12">
    <source>
        <dbReference type="ARBA" id="ARBA00023277"/>
    </source>
</evidence>
<dbReference type="eggNOG" id="ENOG502QRT0">
    <property type="taxonomic scope" value="Eukaryota"/>
</dbReference>
<dbReference type="STRING" id="3659.A0A0A0L0V2"/>
<reference evidence="15 16" key="1">
    <citation type="journal article" date="2009" name="Nat. Genet.">
        <title>The genome of the cucumber, Cucumis sativus L.</title>
        <authorList>
            <person name="Huang S."/>
            <person name="Li R."/>
            <person name="Zhang Z."/>
            <person name="Li L."/>
            <person name="Gu X."/>
            <person name="Fan W."/>
            <person name="Lucas W.J."/>
            <person name="Wang X."/>
            <person name="Xie B."/>
            <person name="Ni P."/>
            <person name="Ren Y."/>
            <person name="Zhu H."/>
            <person name="Li J."/>
            <person name="Lin K."/>
            <person name="Jin W."/>
            <person name="Fei Z."/>
            <person name="Li G."/>
            <person name="Staub J."/>
            <person name="Kilian A."/>
            <person name="van der Vossen E.A."/>
            <person name="Wu Y."/>
            <person name="Guo J."/>
            <person name="He J."/>
            <person name="Jia Z."/>
            <person name="Ren Y."/>
            <person name="Tian G."/>
            <person name="Lu Y."/>
            <person name="Ruan J."/>
            <person name="Qian W."/>
            <person name="Wang M."/>
            <person name="Huang Q."/>
            <person name="Li B."/>
            <person name="Xuan Z."/>
            <person name="Cao J."/>
            <person name="Asan"/>
            <person name="Wu Z."/>
            <person name="Zhang J."/>
            <person name="Cai Q."/>
            <person name="Bai Y."/>
            <person name="Zhao B."/>
            <person name="Han Y."/>
            <person name="Li Y."/>
            <person name="Li X."/>
            <person name="Wang S."/>
            <person name="Shi Q."/>
            <person name="Liu S."/>
            <person name="Cho W.K."/>
            <person name="Kim J.Y."/>
            <person name="Xu Y."/>
            <person name="Heller-Uszynska K."/>
            <person name="Miao H."/>
            <person name="Cheng Z."/>
            <person name="Zhang S."/>
            <person name="Wu J."/>
            <person name="Yang Y."/>
            <person name="Kang H."/>
            <person name="Li M."/>
            <person name="Liang H."/>
            <person name="Ren X."/>
            <person name="Shi Z."/>
            <person name="Wen M."/>
            <person name="Jian M."/>
            <person name="Yang H."/>
            <person name="Zhang G."/>
            <person name="Yang Z."/>
            <person name="Chen R."/>
            <person name="Liu S."/>
            <person name="Li J."/>
            <person name="Ma L."/>
            <person name="Liu H."/>
            <person name="Zhou Y."/>
            <person name="Zhao J."/>
            <person name="Fang X."/>
            <person name="Li G."/>
            <person name="Fang L."/>
            <person name="Li Y."/>
            <person name="Liu D."/>
            <person name="Zheng H."/>
            <person name="Zhang Y."/>
            <person name="Qin N."/>
            <person name="Li Z."/>
            <person name="Yang G."/>
            <person name="Yang S."/>
            <person name="Bolund L."/>
            <person name="Kristiansen K."/>
            <person name="Zheng H."/>
            <person name="Li S."/>
            <person name="Zhang X."/>
            <person name="Yang H."/>
            <person name="Wang J."/>
            <person name="Sun R."/>
            <person name="Zhang B."/>
            <person name="Jiang S."/>
            <person name="Wang J."/>
            <person name="Du Y."/>
            <person name="Li S."/>
        </authorList>
    </citation>
    <scope>NUCLEOTIDE SEQUENCE [LARGE SCALE GENOMIC DNA]</scope>
    <source>
        <strain evidence="16">cv. 9930</strain>
    </source>
</reference>
<dbReference type="Proteomes" id="UP000029981">
    <property type="component" value="Chromosome 4"/>
</dbReference>
<evidence type="ECO:0000256" key="2">
    <source>
        <dbReference type="ARBA" id="ARBA00004881"/>
    </source>
</evidence>
<dbReference type="InterPro" id="IPR024709">
    <property type="entry name" value="FucosylTrfase_pln"/>
</dbReference>
<evidence type="ECO:0000256" key="4">
    <source>
        <dbReference type="ARBA" id="ARBA00022676"/>
    </source>
</evidence>
<dbReference type="OrthoDB" id="1874781at2759"/>
<dbReference type="PIRSF" id="PIRSF009360">
    <property type="entry name" value="UCP009360"/>
    <property type="match status" value="1"/>
</dbReference>